<accession>A0A6I9SP70</accession>
<dbReference type="OrthoDB" id="686744at2759"/>
<name>A0A6I9SP70_ELAGV</name>
<dbReference type="Pfam" id="PF14223">
    <property type="entry name" value="Retrotran_gag_2"/>
    <property type="match status" value="1"/>
</dbReference>
<dbReference type="Proteomes" id="UP000504607">
    <property type="component" value="Unplaced"/>
</dbReference>
<evidence type="ECO:0000313" key="3">
    <source>
        <dbReference type="RefSeq" id="XP_010943190.1"/>
    </source>
</evidence>
<sequence>MAANNNAISPSQNIPRFAGINYQFWRVKMKTLFVSCDLWELVENGFVDLADSEEVPRLTVAQRNELKEKKKKDAKALFMIQQALDEAIFPRVIGATTSKEAWDLLQDEYQGSSRMKAFDTIQDFFTKVSSLVNEIRSLGEDLIEQKIVEKVLRSLPPGFDHVVAAIEESKDLPEYSLIELMGSLQAHEQRLNRSADTSMEHAFQTKVNQKKKGLKTQEEEVMAEVLDMEIQHVEGVMADLMASKNTSMEVMKENNGREMPIIIVDESSNLETISPHESPSTTTDTLSSSSIDSTPRRVRNLADIYASCEFACFAMEPTCFEDAVDKEEWVIAMKKELAATEKNNTWSLVDLPIGKEAIDLKWIYRSKFNPDRTLQKNKA</sequence>
<protein>
    <submittedName>
        <fullName evidence="3">Uncharacterized protein LOC105060979</fullName>
    </submittedName>
</protein>
<feature type="compositionally biased region" description="Low complexity" evidence="1">
    <location>
        <begin position="278"/>
        <end position="293"/>
    </location>
</feature>
<dbReference type="RefSeq" id="XP_010943190.1">
    <property type="nucleotide sequence ID" value="XM_010944888.1"/>
</dbReference>
<dbReference type="AlphaFoldDB" id="A0A6I9SP70"/>
<dbReference type="PANTHER" id="PTHR35317:SF35">
    <property type="entry name" value="DUF4219 DOMAIN-CONTAINING PROTEIN"/>
    <property type="match status" value="1"/>
</dbReference>
<organism evidence="2 3">
    <name type="scientific">Elaeis guineensis var. tenera</name>
    <name type="common">Oil palm</name>
    <dbReference type="NCBI Taxonomy" id="51953"/>
    <lineage>
        <taxon>Eukaryota</taxon>
        <taxon>Viridiplantae</taxon>
        <taxon>Streptophyta</taxon>
        <taxon>Embryophyta</taxon>
        <taxon>Tracheophyta</taxon>
        <taxon>Spermatophyta</taxon>
        <taxon>Magnoliopsida</taxon>
        <taxon>Liliopsida</taxon>
        <taxon>Arecaceae</taxon>
        <taxon>Arecoideae</taxon>
        <taxon>Cocoseae</taxon>
        <taxon>Elaeidinae</taxon>
        <taxon>Elaeis</taxon>
    </lineage>
</organism>
<keyword evidence="2" id="KW-1185">Reference proteome</keyword>
<dbReference type="FunCoup" id="A0A6I9SP70">
    <property type="interactions" value="26"/>
</dbReference>
<evidence type="ECO:0000256" key="1">
    <source>
        <dbReference type="SAM" id="MobiDB-lite"/>
    </source>
</evidence>
<proteinExistence type="predicted"/>
<evidence type="ECO:0000313" key="2">
    <source>
        <dbReference type="Proteomes" id="UP000504607"/>
    </source>
</evidence>
<feature type="region of interest" description="Disordered" evidence="1">
    <location>
        <begin position="270"/>
        <end position="293"/>
    </location>
</feature>
<gene>
    <name evidence="3" type="primary">LOC105060979</name>
</gene>
<dbReference type="PANTHER" id="PTHR35317">
    <property type="entry name" value="OS04G0629600 PROTEIN"/>
    <property type="match status" value="1"/>
</dbReference>
<reference evidence="3" key="1">
    <citation type="submission" date="2025-08" db="UniProtKB">
        <authorList>
            <consortium name="RefSeq"/>
        </authorList>
    </citation>
    <scope>IDENTIFICATION</scope>
</reference>
<dbReference type="InParanoid" id="A0A6I9SP70"/>